<dbReference type="EMBL" id="CP021121">
    <property type="protein sequence ID" value="ARQ69523.1"/>
    <property type="molecule type" value="Genomic_DNA"/>
</dbReference>
<dbReference type="InterPro" id="IPR001227">
    <property type="entry name" value="Ac_transferase_dom_sf"/>
</dbReference>
<dbReference type="PANTHER" id="PTHR43775">
    <property type="entry name" value="FATTY ACID SYNTHASE"/>
    <property type="match status" value="1"/>
</dbReference>
<keyword evidence="2" id="KW-0597">Phosphoprotein</keyword>
<accession>A0A1W7CXJ5</accession>
<keyword evidence="1" id="KW-0596">Phosphopantetheine</keyword>
<dbReference type="InterPro" id="IPR014043">
    <property type="entry name" value="Acyl_transferase_dom"/>
</dbReference>
<dbReference type="Pfam" id="PF00698">
    <property type="entry name" value="Acyl_transf_1"/>
    <property type="match status" value="1"/>
</dbReference>
<feature type="domain" description="Malonyl-CoA:ACP transacylase (MAT)" evidence="3">
    <location>
        <begin position="19"/>
        <end position="315"/>
    </location>
</feature>
<evidence type="ECO:0000313" key="5">
    <source>
        <dbReference type="Proteomes" id="UP000194218"/>
    </source>
</evidence>
<dbReference type="AlphaFoldDB" id="A0A1W7CXJ5"/>
<organism evidence="4 5">
    <name type="scientific">Streptomyces marincola</name>
    <dbReference type="NCBI Taxonomy" id="2878388"/>
    <lineage>
        <taxon>Bacteria</taxon>
        <taxon>Bacillati</taxon>
        <taxon>Actinomycetota</taxon>
        <taxon>Actinomycetes</taxon>
        <taxon>Kitasatosporales</taxon>
        <taxon>Streptomycetaceae</taxon>
        <taxon>Streptomyces</taxon>
    </lineage>
</organism>
<keyword evidence="5" id="KW-1185">Reference proteome</keyword>
<dbReference type="InterPro" id="IPR016035">
    <property type="entry name" value="Acyl_Trfase/lysoPLipase"/>
</dbReference>
<dbReference type="SUPFAM" id="SSF55048">
    <property type="entry name" value="Probable ACP-binding domain of malonyl-CoA ACP transacylase"/>
    <property type="match status" value="1"/>
</dbReference>
<sequence>MTAGTAGTAGGGPLPVALLLPGQGAQYPGMATGLHRSEPVFAEAVDEVFAALGAEGRELREDWLADRPEVPLDDARRSQPLLFAVDYALARLVESWGVAPAALLGHSVGEVVAGALSGVFAVGDAARLTVARTRALAGAPPGGMLAVSASREEVERVLGGSGGEVVVGAVNAPRQTVLAGPDAGLDTAARALGDAGLTCRRVASRTAFHSPALADAARATAGLFAGVPMAPCRVPVWSAYTAAPLTPAEAVDPSFWAGGPAAPVLFWDALDALLATGDHLLIEVGPGQVLTQAARRHPAVRSGRSRVVPLLPARATDPDTERAAVRRAETALREAVTSRAATAPRTAMA</sequence>
<evidence type="ECO:0000256" key="2">
    <source>
        <dbReference type="ARBA" id="ARBA00022553"/>
    </source>
</evidence>
<dbReference type="KEGG" id="smao:CAG99_12185"/>
<dbReference type="Gene3D" id="3.30.70.250">
    <property type="entry name" value="Malonyl-CoA ACP transacylase, ACP-binding"/>
    <property type="match status" value="1"/>
</dbReference>
<dbReference type="InterPro" id="IPR016036">
    <property type="entry name" value="Malonyl_transacylase_ACP-bd"/>
</dbReference>
<dbReference type="GO" id="GO:0006633">
    <property type="term" value="P:fatty acid biosynthetic process"/>
    <property type="evidence" value="ECO:0007669"/>
    <property type="project" value="TreeGrafter"/>
</dbReference>
<gene>
    <name evidence="4" type="ORF">CAG99_12185</name>
</gene>
<dbReference type="Gene3D" id="3.40.366.10">
    <property type="entry name" value="Malonyl-Coenzyme A Acyl Carrier Protein, domain 2"/>
    <property type="match status" value="1"/>
</dbReference>
<dbReference type="InterPro" id="IPR050091">
    <property type="entry name" value="PKS_NRPS_Biosynth_Enz"/>
</dbReference>
<dbReference type="SMART" id="SM00827">
    <property type="entry name" value="PKS_AT"/>
    <property type="match status" value="1"/>
</dbReference>
<evidence type="ECO:0000256" key="1">
    <source>
        <dbReference type="ARBA" id="ARBA00022450"/>
    </source>
</evidence>
<evidence type="ECO:0000259" key="3">
    <source>
        <dbReference type="SMART" id="SM00827"/>
    </source>
</evidence>
<dbReference type="Proteomes" id="UP000194218">
    <property type="component" value="Chromosome"/>
</dbReference>
<dbReference type="GO" id="GO:0004312">
    <property type="term" value="F:fatty acid synthase activity"/>
    <property type="evidence" value="ECO:0007669"/>
    <property type="project" value="TreeGrafter"/>
</dbReference>
<reference evidence="4 5" key="1">
    <citation type="submission" date="2017-05" db="EMBL/GenBank/DDBJ databases">
        <title>Complete genome sequence of Streptomyces sp. SCSIO 03032 revealed the diverse biosynthetic pathways for its bioactive secondary metabolites.</title>
        <authorList>
            <person name="Ma L."/>
            <person name="Zhu Y."/>
            <person name="Zhang W."/>
            <person name="Zhang G."/>
            <person name="Tian X."/>
            <person name="Zhang S."/>
            <person name="Zhang C."/>
        </authorList>
    </citation>
    <scope>NUCLEOTIDE SEQUENCE [LARGE SCALE GENOMIC DNA]</scope>
    <source>
        <strain evidence="4 5">SCSIO 03032</strain>
    </source>
</reference>
<evidence type="ECO:0000313" key="4">
    <source>
        <dbReference type="EMBL" id="ARQ69523.1"/>
    </source>
</evidence>
<dbReference type="RefSeq" id="WP_304364646.1">
    <property type="nucleotide sequence ID" value="NZ_CP021121.1"/>
</dbReference>
<name>A0A1W7CXJ5_9ACTN</name>
<proteinExistence type="predicted"/>
<dbReference type="Gene3D" id="3.30.70.3290">
    <property type="match status" value="1"/>
</dbReference>
<protein>
    <submittedName>
        <fullName evidence="4">Polyketide synthase</fullName>
    </submittedName>
</protein>
<dbReference type="SUPFAM" id="SSF52151">
    <property type="entry name" value="FabD/lysophospholipase-like"/>
    <property type="match status" value="1"/>
</dbReference>
<dbReference type="PANTHER" id="PTHR43775:SF37">
    <property type="entry name" value="SI:DKEY-61P9.11"/>
    <property type="match status" value="1"/>
</dbReference>